<feature type="compositionally biased region" description="Basic residues" evidence="1">
    <location>
        <begin position="17"/>
        <end position="29"/>
    </location>
</feature>
<protein>
    <submittedName>
        <fullName evidence="2">Uncharacterized protein</fullName>
    </submittedName>
</protein>
<accession>A0A182NQ41</accession>
<reference evidence="2" key="2">
    <citation type="submission" date="2020-05" db="UniProtKB">
        <authorList>
            <consortium name="EnsemblMetazoa"/>
        </authorList>
    </citation>
    <scope>IDENTIFICATION</scope>
    <source>
        <strain evidence="2">WRAIR2</strain>
    </source>
</reference>
<feature type="region of interest" description="Disordered" evidence="1">
    <location>
        <begin position="1"/>
        <end position="29"/>
    </location>
</feature>
<proteinExistence type="predicted"/>
<evidence type="ECO:0000313" key="3">
    <source>
        <dbReference type="Proteomes" id="UP000075884"/>
    </source>
</evidence>
<evidence type="ECO:0000313" key="2">
    <source>
        <dbReference type="EnsemblMetazoa" id="ADIR009776-PA"/>
    </source>
</evidence>
<sequence length="219" mass="25022">METFQIHFDEGASASPRPRKNRGRKRKGEKYRVIPTRGCTYFDVIEALRHFPDFQDVSKSLLPPHRIEEEVLILRCRRGADLETIENCLLDAVGNIGIVEISSPMTTVICMNLDGVTTADKLQRAIFKQHNAVVEKSNIRLQLFKDGIMRARLRMTAREAAKIINKQLRVGKSVIYPGKEKRWAPTEESGRSKRAQIRLPVEYAKQLAREELLLCGCFS</sequence>
<dbReference type="AlphaFoldDB" id="A0A182NQ41"/>
<dbReference type="EnsemblMetazoa" id="ADIR009776-RA">
    <property type="protein sequence ID" value="ADIR009776-PA"/>
    <property type="gene ID" value="ADIR009776"/>
</dbReference>
<dbReference type="STRING" id="7168.A0A182NQ41"/>
<dbReference type="VEuPathDB" id="VectorBase:ADIR009776"/>
<evidence type="ECO:0000256" key="1">
    <source>
        <dbReference type="SAM" id="MobiDB-lite"/>
    </source>
</evidence>
<dbReference type="Proteomes" id="UP000075884">
    <property type="component" value="Unassembled WGS sequence"/>
</dbReference>
<organism evidence="2 3">
    <name type="scientific">Anopheles dirus</name>
    <dbReference type="NCBI Taxonomy" id="7168"/>
    <lineage>
        <taxon>Eukaryota</taxon>
        <taxon>Metazoa</taxon>
        <taxon>Ecdysozoa</taxon>
        <taxon>Arthropoda</taxon>
        <taxon>Hexapoda</taxon>
        <taxon>Insecta</taxon>
        <taxon>Pterygota</taxon>
        <taxon>Neoptera</taxon>
        <taxon>Endopterygota</taxon>
        <taxon>Diptera</taxon>
        <taxon>Nematocera</taxon>
        <taxon>Culicoidea</taxon>
        <taxon>Culicidae</taxon>
        <taxon>Anophelinae</taxon>
        <taxon>Anopheles</taxon>
    </lineage>
</organism>
<keyword evidence="3" id="KW-1185">Reference proteome</keyword>
<name>A0A182NQ41_9DIPT</name>
<reference evidence="3" key="1">
    <citation type="submission" date="2013-03" db="EMBL/GenBank/DDBJ databases">
        <title>The Genome Sequence of Anopheles dirus WRAIR2.</title>
        <authorList>
            <consortium name="The Broad Institute Genomics Platform"/>
            <person name="Neafsey D.E."/>
            <person name="Walton C."/>
            <person name="Walker B."/>
            <person name="Young S.K."/>
            <person name="Zeng Q."/>
            <person name="Gargeya S."/>
            <person name="Fitzgerald M."/>
            <person name="Haas B."/>
            <person name="Abouelleil A."/>
            <person name="Allen A.W."/>
            <person name="Alvarado L."/>
            <person name="Arachchi H.M."/>
            <person name="Berlin A.M."/>
            <person name="Chapman S.B."/>
            <person name="Gainer-Dewar J."/>
            <person name="Goldberg J."/>
            <person name="Griggs A."/>
            <person name="Gujja S."/>
            <person name="Hansen M."/>
            <person name="Howarth C."/>
            <person name="Imamovic A."/>
            <person name="Ireland A."/>
            <person name="Larimer J."/>
            <person name="McCowan C."/>
            <person name="Murphy C."/>
            <person name="Pearson M."/>
            <person name="Poon T.W."/>
            <person name="Priest M."/>
            <person name="Roberts A."/>
            <person name="Saif S."/>
            <person name="Shea T."/>
            <person name="Sisk P."/>
            <person name="Sykes S."/>
            <person name="Wortman J."/>
            <person name="Nusbaum C."/>
            <person name="Birren B."/>
        </authorList>
    </citation>
    <scope>NUCLEOTIDE SEQUENCE [LARGE SCALE GENOMIC DNA]</scope>
    <source>
        <strain evidence="3">WRAIR2</strain>
    </source>
</reference>